<protein>
    <submittedName>
        <fullName evidence="1">DUF899 domain-containing protein</fullName>
    </submittedName>
</protein>
<gene>
    <name evidence="1" type="ORF">D1825_11250</name>
</gene>
<dbReference type="InterPro" id="IPR010296">
    <property type="entry name" value="DUF899_thioredox"/>
</dbReference>
<dbReference type="EMBL" id="QWKP01000201">
    <property type="protein sequence ID" value="RHA39807.1"/>
    <property type="molecule type" value="Genomic_DNA"/>
</dbReference>
<dbReference type="Proteomes" id="UP000283374">
    <property type="component" value="Unassembled WGS sequence"/>
</dbReference>
<dbReference type="RefSeq" id="WP_118767519.1">
    <property type="nucleotide sequence ID" value="NZ_QWKP01000201.1"/>
</dbReference>
<organism evidence="1 2">
    <name type="scientific">Cellulomonas rhizosphaerae</name>
    <dbReference type="NCBI Taxonomy" id="2293719"/>
    <lineage>
        <taxon>Bacteria</taxon>
        <taxon>Bacillati</taxon>
        <taxon>Actinomycetota</taxon>
        <taxon>Actinomycetes</taxon>
        <taxon>Micrococcales</taxon>
        <taxon>Cellulomonadaceae</taxon>
        <taxon>Cellulomonas</taxon>
    </lineage>
</organism>
<comment type="caution">
    <text evidence="1">The sequence shown here is derived from an EMBL/GenBank/DDBJ whole genome shotgun (WGS) entry which is preliminary data.</text>
</comment>
<name>A0A413RKR4_9CELL</name>
<keyword evidence="2" id="KW-1185">Reference proteome</keyword>
<dbReference type="AlphaFoldDB" id="A0A413RKR4"/>
<sequence>MNIPTIVDRETWHAERNALLVREKAHTRAGNALAAARRRLPMVEVDASVRLVGAHGPTVLGEMFEGRDQLLVCRHMWHRGQGFEDQCRGCTATVWNFQDATYLEARGVTFAIWCEGPYDEFAPFREFMGYSAPWYSLDGIDSPGISDGWLTAYLRVGDRIFQTYDTDGRGCEAMMPALQLLDMTVYGRQEQWEDSPEGWPQDPTQSWFRRAGRPIPQWTRPGVTPVRGKDVQAVSIGPRP</sequence>
<evidence type="ECO:0000313" key="1">
    <source>
        <dbReference type="EMBL" id="RHA39807.1"/>
    </source>
</evidence>
<proteinExistence type="predicted"/>
<dbReference type="Pfam" id="PF05988">
    <property type="entry name" value="DUF899"/>
    <property type="match status" value="2"/>
</dbReference>
<reference evidence="1 2" key="1">
    <citation type="submission" date="2018-08" db="EMBL/GenBank/DDBJ databases">
        <title>Cellulomonas rhizosphaerae sp. nov., a novel actinomycete isolated from soil.</title>
        <authorList>
            <person name="Tian Y."/>
        </authorList>
    </citation>
    <scope>NUCLEOTIDE SEQUENCE [LARGE SCALE GENOMIC DNA]</scope>
    <source>
        <strain evidence="1 2">NEAU-TCZ24</strain>
    </source>
</reference>
<dbReference type="OrthoDB" id="4721017at2"/>
<evidence type="ECO:0000313" key="2">
    <source>
        <dbReference type="Proteomes" id="UP000283374"/>
    </source>
</evidence>
<accession>A0A413RKR4</accession>